<evidence type="ECO:0000256" key="1">
    <source>
        <dbReference type="ARBA" id="ARBA00007435"/>
    </source>
</evidence>
<dbReference type="Proteomes" id="UP000034793">
    <property type="component" value="Unassembled WGS sequence"/>
</dbReference>
<dbReference type="Pfam" id="PF01541">
    <property type="entry name" value="GIY-YIG"/>
    <property type="match status" value="1"/>
</dbReference>
<dbReference type="CDD" id="cd10449">
    <property type="entry name" value="GIY-YIG_SLX1_like"/>
    <property type="match status" value="1"/>
</dbReference>
<evidence type="ECO:0000259" key="2">
    <source>
        <dbReference type="PROSITE" id="PS50164"/>
    </source>
</evidence>
<dbReference type="InterPro" id="IPR050190">
    <property type="entry name" value="UPF0213_domain"/>
</dbReference>
<name>A0A0G0S3A8_9BACT</name>
<comment type="caution">
    <text evidence="3">The sequence shown here is derived from an EMBL/GenBank/DDBJ whole genome shotgun (WGS) entry which is preliminary data.</text>
</comment>
<feature type="domain" description="GIY-YIG" evidence="2">
    <location>
        <begin position="1"/>
        <end position="78"/>
    </location>
</feature>
<evidence type="ECO:0000313" key="3">
    <source>
        <dbReference type="EMBL" id="KKR29120.1"/>
    </source>
</evidence>
<proteinExistence type="inferred from homology"/>
<sequence>MFYVYMLKSKTYDELYIGSTNDLKRRILEHNSGKVQSTHIKKPYKLIYYEAYGAESDARRREKMLKLRGQARNQLLLRLKNTLAQNEG</sequence>
<dbReference type="SUPFAM" id="SSF82771">
    <property type="entry name" value="GIY-YIG endonuclease"/>
    <property type="match status" value="1"/>
</dbReference>
<dbReference type="EMBL" id="LBXL01000036">
    <property type="protein sequence ID" value="KKR29120.1"/>
    <property type="molecule type" value="Genomic_DNA"/>
</dbReference>
<dbReference type="InterPro" id="IPR035901">
    <property type="entry name" value="GIY-YIG_endonuc_sf"/>
</dbReference>
<accession>A0A0G0S3A8</accession>
<protein>
    <submittedName>
        <fullName evidence="3">Excinuclease ABC subunit C</fullName>
    </submittedName>
</protein>
<gene>
    <name evidence="3" type="ORF">UT61_C0036G0011</name>
</gene>
<comment type="similarity">
    <text evidence="1">Belongs to the UPF0213 family.</text>
</comment>
<dbReference type="PROSITE" id="PS50164">
    <property type="entry name" value="GIY_YIG"/>
    <property type="match status" value="1"/>
</dbReference>
<reference evidence="3 4" key="1">
    <citation type="journal article" date="2015" name="Nature">
        <title>rRNA introns, odd ribosomes, and small enigmatic genomes across a large radiation of phyla.</title>
        <authorList>
            <person name="Brown C.T."/>
            <person name="Hug L.A."/>
            <person name="Thomas B.C."/>
            <person name="Sharon I."/>
            <person name="Castelle C.J."/>
            <person name="Singh A."/>
            <person name="Wilkins M.J."/>
            <person name="Williams K.H."/>
            <person name="Banfield J.F."/>
        </authorList>
    </citation>
    <scope>NUCLEOTIDE SEQUENCE [LARGE SCALE GENOMIC DNA]</scope>
</reference>
<dbReference type="PANTHER" id="PTHR34477:SF1">
    <property type="entry name" value="UPF0213 PROTEIN YHBQ"/>
    <property type="match status" value="1"/>
</dbReference>
<evidence type="ECO:0000313" key="4">
    <source>
        <dbReference type="Proteomes" id="UP000034793"/>
    </source>
</evidence>
<dbReference type="AlphaFoldDB" id="A0A0G0S3A8"/>
<dbReference type="PANTHER" id="PTHR34477">
    <property type="entry name" value="UPF0213 PROTEIN YHBQ"/>
    <property type="match status" value="1"/>
</dbReference>
<organism evidence="3 4">
    <name type="scientific">Candidatus Woesebacteria bacterium GW2011_GWA1_39_8</name>
    <dbReference type="NCBI Taxonomy" id="1618552"/>
    <lineage>
        <taxon>Bacteria</taxon>
        <taxon>Candidatus Woeseibacteriota</taxon>
    </lineage>
</organism>
<dbReference type="Gene3D" id="3.40.1440.10">
    <property type="entry name" value="GIY-YIG endonuclease"/>
    <property type="match status" value="1"/>
</dbReference>
<dbReference type="InterPro" id="IPR000305">
    <property type="entry name" value="GIY-YIG_endonuc"/>
</dbReference>